<proteinExistence type="inferred from homology"/>
<keyword evidence="4 6" id="KW-1133">Transmembrane helix</keyword>
<comment type="subcellular location">
    <subcellularLocation>
        <location evidence="1">Membrane</location>
        <topology evidence="1">Multi-pass membrane protein</topology>
    </subcellularLocation>
</comment>
<evidence type="ECO:0000256" key="1">
    <source>
        <dbReference type="ARBA" id="ARBA00004141"/>
    </source>
</evidence>
<evidence type="ECO:0000256" key="6">
    <source>
        <dbReference type="RuleBase" id="RU004914"/>
    </source>
</evidence>
<dbReference type="AlphaFoldDB" id="A0A7N2MFT4"/>
<name>A0A7N2MFT4_QUELO</name>
<dbReference type="InterPro" id="IPR002528">
    <property type="entry name" value="MATE_fam"/>
</dbReference>
<dbReference type="PANTHER" id="PTHR42893">
    <property type="entry name" value="PROTEIN DETOXIFICATION 44, CHLOROPLASTIC-RELATED"/>
    <property type="match status" value="1"/>
</dbReference>
<dbReference type="Pfam" id="PF01554">
    <property type="entry name" value="MatE"/>
    <property type="match status" value="1"/>
</dbReference>
<dbReference type="Proteomes" id="UP000594261">
    <property type="component" value="Chromosome 8"/>
</dbReference>
<feature type="transmembrane region" description="Helical" evidence="6">
    <location>
        <begin position="290"/>
        <end position="312"/>
    </location>
</feature>
<evidence type="ECO:0000256" key="5">
    <source>
        <dbReference type="ARBA" id="ARBA00023136"/>
    </source>
</evidence>
<sequence>MGKEFGSTELLAKAGEIVAERAREEAQVLSDKGEVEERMMTELFRVLRLMEMDLAMVKAAVKEETLGERLEQAKARCRQAILCKAVIQLGGEVGCMINEGHWVFVGIPNAVKDKEKESWEAASQALKTKLQLAVSNCIRPEIEAAKTRSQLESDVSAQAQILNAKDAESVAAKKERLARDNVHRIFEEQEKLNYFLETKKRRLDSWSKELNKRETLTELERQKLDEEKKKHDLRNNSLQLASLEQKRADENVLRVVEEQKNAYKSQLDHGSFEIVKIDNERRHIPSASSALVIGSIVGLIRAIFLIFGAKPLLGFMGVTSDSPMLTPAQQYLTLRSLGALAVLLSLAMQGVFRGFKDTKTPLYATVAGDVTNIILDPLFYVCFPYMRPETAQGIFVNFKEMYYYLYLQKGIGSFKIFRMPWLIMIKNSKKGADTVLPALILFYFYCFILYGIG</sequence>
<keyword evidence="3 6" id="KW-0812">Transmembrane</keyword>
<evidence type="ECO:0000313" key="8">
    <source>
        <dbReference type="Proteomes" id="UP000594261"/>
    </source>
</evidence>
<evidence type="ECO:0000256" key="2">
    <source>
        <dbReference type="ARBA" id="ARBA00010199"/>
    </source>
</evidence>
<comment type="similarity">
    <text evidence="2 6">Belongs to the multi antimicrobial extrusion (MATE) (TC 2.A.66.1) family.</text>
</comment>
<dbReference type="Gramene" id="QL08p060543:mrna">
    <property type="protein sequence ID" value="QL08p060543:mrna"/>
    <property type="gene ID" value="QL08p060543"/>
</dbReference>
<keyword evidence="5 6" id="KW-0472">Membrane</keyword>
<evidence type="ECO:0000313" key="7">
    <source>
        <dbReference type="EnsemblPlants" id="QL08p060543:mrna"/>
    </source>
</evidence>
<keyword evidence="8" id="KW-1185">Reference proteome</keyword>
<comment type="caution">
    <text evidence="6">Lacks conserved residue(s) required for the propagation of feature annotation.</text>
</comment>
<dbReference type="PANTHER" id="PTHR42893:SF4">
    <property type="entry name" value="PROTEIN DETOXIFICATION 42"/>
    <property type="match status" value="1"/>
</dbReference>
<reference evidence="7 8" key="1">
    <citation type="journal article" date="2016" name="G3 (Bethesda)">
        <title>First Draft Assembly and Annotation of the Genome of a California Endemic Oak Quercus lobata Nee (Fagaceae).</title>
        <authorList>
            <person name="Sork V.L."/>
            <person name="Fitz-Gibbon S.T."/>
            <person name="Puiu D."/>
            <person name="Crepeau M."/>
            <person name="Gugger P.F."/>
            <person name="Sherman R."/>
            <person name="Stevens K."/>
            <person name="Langley C.H."/>
            <person name="Pellegrini M."/>
            <person name="Salzberg S.L."/>
        </authorList>
    </citation>
    <scope>NUCLEOTIDE SEQUENCE [LARGE SCALE GENOMIC DNA]</scope>
    <source>
        <strain evidence="7 8">cv. SW786</strain>
    </source>
</reference>
<dbReference type="InParanoid" id="A0A7N2MFT4"/>
<dbReference type="GO" id="GO:0042910">
    <property type="term" value="F:xenobiotic transmembrane transporter activity"/>
    <property type="evidence" value="ECO:0007669"/>
    <property type="project" value="InterPro"/>
</dbReference>
<feature type="transmembrane region" description="Helical" evidence="6">
    <location>
        <begin position="332"/>
        <end position="352"/>
    </location>
</feature>
<dbReference type="EMBL" id="LRBV02000008">
    <property type="status" value="NOT_ANNOTATED_CDS"/>
    <property type="molecule type" value="Genomic_DNA"/>
</dbReference>
<evidence type="ECO:0000256" key="4">
    <source>
        <dbReference type="ARBA" id="ARBA00022989"/>
    </source>
</evidence>
<reference evidence="7" key="2">
    <citation type="submission" date="2021-01" db="UniProtKB">
        <authorList>
            <consortium name="EnsemblPlants"/>
        </authorList>
    </citation>
    <scope>IDENTIFICATION</scope>
</reference>
<dbReference type="InterPro" id="IPR044644">
    <property type="entry name" value="DinF-like"/>
</dbReference>
<dbReference type="EnsemblPlants" id="QL08p060543:mrna">
    <property type="protein sequence ID" value="QL08p060543:mrna"/>
    <property type="gene ID" value="QL08p060543"/>
</dbReference>
<protein>
    <recommendedName>
        <fullName evidence="6">Protein DETOXIFICATION</fullName>
    </recommendedName>
    <alternativeName>
        <fullName evidence="6">Multidrug and toxic compound extrusion protein</fullName>
    </alternativeName>
</protein>
<dbReference type="GO" id="GO:0016020">
    <property type="term" value="C:membrane"/>
    <property type="evidence" value="ECO:0007669"/>
    <property type="project" value="UniProtKB-SubCell"/>
</dbReference>
<feature type="transmembrane region" description="Helical" evidence="6">
    <location>
        <begin position="434"/>
        <end position="452"/>
    </location>
</feature>
<dbReference type="GO" id="GO:0015297">
    <property type="term" value="F:antiporter activity"/>
    <property type="evidence" value="ECO:0007669"/>
    <property type="project" value="InterPro"/>
</dbReference>
<evidence type="ECO:0000256" key="3">
    <source>
        <dbReference type="ARBA" id="ARBA00022692"/>
    </source>
</evidence>
<accession>A0A7N2MFT4</accession>
<organism evidence="7 8">
    <name type="scientific">Quercus lobata</name>
    <name type="common">Valley oak</name>
    <dbReference type="NCBI Taxonomy" id="97700"/>
    <lineage>
        <taxon>Eukaryota</taxon>
        <taxon>Viridiplantae</taxon>
        <taxon>Streptophyta</taxon>
        <taxon>Embryophyta</taxon>
        <taxon>Tracheophyta</taxon>
        <taxon>Spermatophyta</taxon>
        <taxon>Magnoliopsida</taxon>
        <taxon>eudicotyledons</taxon>
        <taxon>Gunneridae</taxon>
        <taxon>Pentapetalae</taxon>
        <taxon>rosids</taxon>
        <taxon>fabids</taxon>
        <taxon>Fagales</taxon>
        <taxon>Fagaceae</taxon>
        <taxon>Quercus</taxon>
    </lineage>
</organism>